<evidence type="ECO:0000256" key="3">
    <source>
        <dbReference type="ARBA" id="ARBA00007054"/>
    </source>
</evidence>
<protein>
    <submittedName>
        <fullName evidence="7">Methylosome subunit pICln</fullName>
    </submittedName>
</protein>
<dbReference type="Pfam" id="PF03517">
    <property type="entry name" value="Voldacs"/>
    <property type="match status" value="1"/>
</dbReference>
<feature type="compositionally biased region" description="Acidic residues" evidence="6">
    <location>
        <begin position="97"/>
        <end position="111"/>
    </location>
</feature>
<keyword evidence="8" id="KW-1185">Reference proteome</keyword>
<dbReference type="InterPro" id="IPR039924">
    <property type="entry name" value="ICln/Lot5/Saf5"/>
</dbReference>
<accession>A0A9W8LS42</accession>
<name>A0A9W8LS42_9FUNG</name>
<dbReference type="GO" id="GO:0034715">
    <property type="term" value="C:pICln-Sm protein complex"/>
    <property type="evidence" value="ECO:0007669"/>
    <property type="project" value="InterPro"/>
</dbReference>
<dbReference type="OrthoDB" id="19714at2759"/>
<proteinExistence type="inferred from homology"/>
<dbReference type="GO" id="GO:0045292">
    <property type="term" value="P:mRNA cis splicing, via spliceosome"/>
    <property type="evidence" value="ECO:0007669"/>
    <property type="project" value="TreeGrafter"/>
</dbReference>
<evidence type="ECO:0000256" key="6">
    <source>
        <dbReference type="SAM" id="MobiDB-lite"/>
    </source>
</evidence>
<dbReference type="GO" id="GO:0034709">
    <property type="term" value="C:methylosome"/>
    <property type="evidence" value="ECO:0007669"/>
    <property type="project" value="InterPro"/>
</dbReference>
<keyword evidence="4" id="KW-0963">Cytoplasm</keyword>
<dbReference type="InterPro" id="IPR003521">
    <property type="entry name" value="ICln"/>
</dbReference>
<dbReference type="GO" id="GO:0000387">
    <property type="term" value="P:spliceosomal snRNP assembly"/>
    <property type="evidence" value="ECO:0007669"/>
    <property type="project" value="InterPro"/>
</dbReference>
<dbReference type="AlphaFoldDB" id="A0A9W8LS42"/>
<evidence type="ECO:0000313" key="8">
    <source>
        <dbReference type="Proteomes" id="UP001140094"/>
    </source>
</evidence>
<dbReference type="GO" id="GO:0005886">
    <property type="term" value="C:plasma membrane"/>
    <property type="evidence" value="ECO:0007669"/>
    <property type="project" value="InterPro"/>
</dbReference>
<dbReference type="InterPro" id="IPR011993">
    <property type="entry name" value="PH-like_dom_sf"/>
</dbReference>
<dbReference type="PRINTS" id="PR01348">
    <property type="entry name" value="ICLNCHANNEL"/>
</dbReference>
<evidence type="ECO:0000256" key="1">
    <source>
        <dbReference type="ARBA" id="ARBA00004123"/>
    </source>
</evidence>
<gene>
    <name evidence="7" type="primary">CLNS1A</name>
    <name evidence="7" type="ORF">H4R20_005172</name>
</gene>
<keyword evidence="5" id="KW-0539">Nucleus</keyword>
<feature type="region of interest" description="Disordered" evidence="6">
    <location>
        <begin position="90"/>
        <end position="113"/>
    </location>
</feature>
<sequence length="124" mass="14141">MIVLHRTLPALSGIRCTAESTRLECDPPSSSIGGTGMLYICEKQPVFFCEKEKRGFSLDYQNIVIHAVSKEPEEDMYLYCQLDCQLPGALNKSKADDSEDEDEEQYDETEQFAEIRFYPKDAQT</sequence>
<organism evidence="7 8">
    <name type="scientific">Coemansia guatemalensis</name>
    <dbReference type="NCBI Taxonomy" id="2761395"/>
    <lineage>
        <taxon>Eukaryota</taxon>
        <taxon>Fungi</taxon>
        <taxon>Fungi incertae sedis</taxon>
        <taxon>Zoopagomycota</taxon>
        <taxon>Kickxellomycotina</taxon>
        <taxon>Kickxellomycetes</taxon>
        <taxon>Kickxellales</taxon>
        <taxon>Kickxellaceae</taxon>
        <taxon>Coemansia</taxon>
    </lineage>
</organism>
<evidence type="ECO:0000256" key="5">
    <source>
        <dbReference type="ARBA" id="ARBA00023242"/>
    </source>
</evidence>
<dbReference type="PANTHER" id="PTHR21399">
    <property type="entry name" value="CHLORIDE CONDUCTANCE REGULATORY PROTEIN ICLN"/>
    <property type="match status" value="1"/>
</dbReference>
<evidence type="ECO:0000256" key="4">
    <source>
        <dbReference type="ARBA" id="ARBA00022490"/>
    </source>
</evidence>
<feature type="non-terminal residue" evidence="7">
    <location>
        <position position="124"/>
    </location>
</feature>
<evidence type="ECO:0000256" key="2">
    <source>
        <dbReference type="ARBA" id="ARBA00004496"/>
    </source>
</evidence>
<dbReference type="EMBL" id="JANBUO010001628">
    <property type="protein sequence ID" value="KAJ2797453.1"/>
    <property type="molecule type" value="Genomic_DNA"/>
</dbReference>
<comment type="caution">
    <text evidence="7">The sequence shown here is derived from an EMBL/GenBank/DDBJ whole genome shotgun (WGS) entry which is preliminary data.</text>
</comment>
<comment type="subcellular location">
    <subcellularLocation>
        <location evidence="2">Cytoplasm</location>
    </subcellularLocation>
    <subcellularLocation>
        <location evidence="1">Nucleus</location>
    </subcellularLocation>
</comment>
<dbReference type="PANTHER" id="PTHR21399:SF0">
    <property type="entry name" value="METHYLOSOME SUBUNIT PICLN"/>
    <property type="match status" value="1"/>
</dbReference>
<dbReference type="Proteomes" id="UP001140094">
    <property type="component" value="Unassembled WGS sequence"/>
</dbReference>
<dbReference type="Gene3D" id="2.30.29.30">
    <property type="entry name" value="Pleckstrin-homology domain (PH domain)/Phosphotyrosine-binding domain (PTB)"/>
    <property type="match status" value="1"/>
</dbReference>
<comment type="similarity">
    <text evidence="3">Belongs to the pICln (TC 1.A.47) family.</text>
</comment>
<dbReference type="GO" id="GO:0006884">
    <property type="term" value="P:cell volume homeostasis"/>
    <property type="evidence" value="ECO:0007669"/>
    <property type="project" value="InterPro"/>
</dbReference>
<reference evidence="7" key="1">
    <citation type="submission" date="2022-07" db="EMBL/GenBank/DDBJ databases">
        <title>Phylogenomic reconstructions and comparative analyses of Kickxellomycotina fungi.</title>
        <authorList>
            <person name="Reynolds N.K."/>
            <person name="Stajich J.E."/>
            <person name="Barry K."/>
            <person name="Grigoriev I.V."/>
            <person name="Crous P."/>
            <person name="Smith M.E."/>
        </authorList>
    </citation>
    <scope>NUCLEOTIDE SEQUENCE</scope>
    <source>
        <strain evidence="7">NRRL 1565</strain>
    </source>
</reference>
<dbReference type="GO" id="GO:0005829">
    <property type="term" value="C:cytosol"/>
    <property type="evidence" value="ECO:0007669"/>
    <property type="project" value="InterPro"/>
</dbReference>
<evidence type="ECO:0000313" key="7">
    <source>
        <dbReference type="EMBL" id="KAJ2797453.1"/>
    </source>
</evidence>
<dbReference type="GO" id="GO:0006821">
    <property type="term" value="P:chloride transport"/>
    <property type="evidence" value="ECO:0007669"/>
    <property type="project" value="InterPro"/>
</dbReference>
<dbReference type="GO" id="GO:0005681">
    <property type="term" value="C:spliceosomal complex"/>
    <property type="evidence" value="ECO:0007669"/>
    <property type="project" value="TreeGrafter"/>
</dbReference>